<keyword evidence="1" id="KW-0472">Membrane</keyword>
<dbReference type="PANTHER" id="PTHR12924:SF0">
    <property type="entry name" value="TRANSLOCON-ASSOCIATED PROTEIN SUBUNIT ALPHA"/>
    <property type="match status" value="1"/>
</dbReference>
<accession>D8M0C8</accession>
<dbReference type="InParanoid" id="D8M0C8"/>
<dbReference type="PANTHER" id="PTHR12924">
    <property type="entry name" value="TRANSLOCON-ASSOCIATED PROTEIN, ALPHA SUBUNIT"/>
    <property type="match status" value="1"/>
</dbReference>
<sequence>MLTLSIPLPKEADDDINYEADEEEPLAIKPLRLFTHPLTDIPEPSSDIEVSYKVLTEDYALTEPIRVIVNLKNNGVTVYNVTDCMGSLNDVDDFSHYRQNFTERNFNSTLYPGYEMNFLYVFGIYDFIDPAEYQLALTIFYETDSDYYASTFLNETIEVVDHSRVMDFQMMTIIAFFLALGFFGYKYMTSSNGRRASVSVSEGKKKKQQ</sequence>
<gene>
    <name evidence="2" type="ORF">GSBLH_T00001679001</name>
</gene>
<evidence type="ECO:0000313" key="3">
    <source>
        <dbReference type="Proteomes" id="UP000008312"/>
    </source>
</evidence>
<dbReference type="EMBL" id="FN668643">
    <property type="protein sequence ID" value="CBK21517.2"/>
    <property type="molecule type" value="Genomic_DNA"/>
</dbReference>
<dbReference type="GeneID" id="24918910"/>
<reference evidence="2" key="1">
    <citation type="submission" date="2010-02" db="EMBL/GenBank/DDBJ databases">
        <title>Sequencing and annotation of the Blastocystis hominis genome.</title>
        <authorList>
            <person name="Wincker P."/>
        </authorList>
    </citation>
    <scope>NUCLEOTIDE SEQUENCE</scope>
    <source>
        <strain evidence="2">Singapore isolate B</strain>
    </source>
</reference>
<keyword evidence="1" id="KW-0812">Transmembrane</keyword>
<keyword evidence="1" id="KW-1133">Transmembrane helix</keyword>
<keyword evidence="3" id="KW-1185">Reference proteome</keyword>
<evidence type="ECO:0000313" key="2">
    <source>
        <dbReference type="EMBL" id="CBK21517.2"/>
    </source>
</evidence>
<dbReference type="Proteomes" id="UP000008312">
    <property type="component" value="Unassembled WGS sequence"/>
</dbReference>
<evidence type="ECO:0000256" key="1">
    <source>
        <dbReference type="SAM" id="Phobius"/>
    </source>
</evidence>
<dbReference type="RefSeq" id="XP_012895565.1">
    <property type="nucleotide sequence ID" value="XM_013040111.1"/>
</dbReference>
<dbReference type="AlphaFoldDB" id="D8M0C8"/>
<name>D8M0C8_BLAHO</name>
<proteinExistence type="predicted"/>
<feature type="transmembrane region" description="Helical" evidence="1">
    <location>
        <begin position="168"/>
        <end position="185"/>
    </location>
</feature>
<dbReference type="OMA" id="FRDDAPH"/>
<dbReference type="OrthoDB" id="1926781at2759"/>
<dbReference type="GO" id="GO:0005783">
    <property type="term" value="C:endoplasmic reticulum"/>
    <property type="evidence" value="ECO:0007669"/>
    <property type="project" value="TreeGrafter"/>
</dbReference>
<protein>
    <submittedName>
        <fullName evidence="2">Uncharacterized protein</fullName>
    </submittedName>
</protein>
<organism evidence="2">
    <name type="scientific">Blastocystis hominis</name>
    <dbReference type="NCBI Taxonomy" id="12968"/>
    <lineage>
        <taxon>Eukaryota</taxon>
        <taxon>Sar</taxon>
        <taxon>Stramenopiles</taxon>
        <taxon>Bigyra</taxon>
        <taxon>Opalozoa</taxon>
        <taxon>Opalinata</taxon>
        <taxon>Blastocystidae</taxon>
        <taxon>Blastocystis</taxon>
    </lineage>
</organism>